<keyword evidence="3" id="KW-1185">Reference proteome</keyword>
<dbReference type="AlphaFoldDB" id="A0A9W9RPJ8"/>
<name>A0A9W9RPJ8_9EURO</name>
<gene>
    <name evidence="2" type="ORF">N7496_009740</name>
</gene>
<accession>A0A9W9RPJ8</accession>
<dbReference type="RefSeq" id="XP_056551653.1">
    <property type="nucleotide sequence ID" value="XM_056702653.1"/>
</dbReference>
<dbReference type="EMBL" id="JAPZBS010000008">
    <property type="protein sequence ID" value="KAJ5364027.1"/>
    <property type="molecule type" value="Genomic_DNA"/>
</dbReference>
<protein>
    <submittedName>
        <fullName evidence="2">Uncharacterized protein</fullName>
    </submittedName>
</protein>
<feature type="region of interest" description="Disordered" evidence="1">
    <location>
        <begin position="1"/>
        <end position="35"/>
    </location>
</feature>
<evidence type="ECO:0000256" key="1">
    <source>
        <dbReference type="SAM" id="MobiDB-lite"/>
    </source>
</evidence>
<dbReference type="Proteomes" id="UP001147782">
    <property type="component" value="Unassembled WGS sequence"/>
</dbReference>
<dbReference type="GeneID" id="81441832"/>
<reference evidence="2" key="2">
    <citation type="journal article" date="2023" name="IMA Fungus">
        <title>Comparative genomic study of the Penicillium genus elucidates a diverse pangenome and 15 lateral gene transfer events.</title>
        <authorList>
            <person name="Petersen C."/>
            <person name="Sorensen T."/>
            <person name="Nielsen M.R."/>
            <person name="Sondergaard T.E."/>
            <person name="Sorensen J.L."/>
            <person name="Fitzpatrick D.A."/>
            <person name="Frisvad J.C."/>
            <person name="Nielsen K.L."/>
        </authorList>
    </citation>
    <scope>NUCLEOTIDE SEQUENCE</scope>
    <source>
        <strain evidence="2">IBT 29864</strain>
    </source>
</reference>
<comment type="caution">
    <text evidence="2">The sequence shown here is derived from an EMBL/GenBank/DDBJ whole genome shotgun (WGS) entry which is preliminary data.</text>
</comment>
<organism evidence="2 3">
    <name type="scientific">Penicillium cataractarum</name>
    <dbReference type="NCBI Taxonomy" id="2100454"/>
    <lineage>
        <taxon>Eukaryota</taxon>
        <taxon>Fungi</taxon>
        <taxon>Dikarya</taxon>
        <taxon>Ascomycota</taxon>
        <taxon>Pezizomycotina</taxon>
        <taxon>Eurotiomycetes</taxon>
        <taxon>Eurotiomycetidae</taxon>
        <taxon>Eurotiales</taxon>
        <taxon>Aspergillaceae</taxon>
        <taxon>Penicillium</taxon>
    </lineage>
</organism>
<reference evidence="2" key="1">
    <citation type="submission" date="2022-11" db="EMBL/GenBank/DDBJ databases">
        <authorList>
            <person name="Petersen C."/>
        </authorList>
    </citation>
    <scope>NUCLEOTIDE SEQUENCE</scope>
    <source>
        <strain evidence="2">IBT 29864</strain>
    </source>
</reference>
<sequence>MHLSAGARGQAGGLTDLESSKSASNLQVEFANPDEFSKRKQNVSSLILEAGTIPVEEEKENN</sequence>
<evidence type="ECO:0000313" key="2">
    <source>
        <dbReference type="EMBL" id="KAJ5364027.1"/>
    </source>
</evidence>
<proteinExistence type="predicted"/>
<evidence type="ECO:0000313" key="3">
    <source>
        <dbReference type="Proteomes" id="UP001147782"/>
    </source>
</evidence>